<dbReference type="EMBL" id="KK112209">
    <property type="protein sequence ID" value="KFM57056.1"/>
    <property type="molecule type" value="Genomic_DNA"/>
</dbReference>
<evidence type="ECO:0000256" key="5">
    <source>
        <dbReference type="ARBA" id="ARBA00023180"/>
    </source>
</evidence>
<dbReference type="AlphaFoldDB" id="A0A087SW17"/>
<evidence type="ECO:0000256" key="3">
    <source>
        <dbReference type="ARBA" id="ARBA00022729"/>
    </source>
</evidence>
<keyword evidence="2" id="KW-0812">Transmembrane</keyword>
<evidence type="ECO:0000313" key="8">
    <source>
        <dbReference type="Proteomes" id="UP000054359"/>
    </source>
</evidence>
<accession>A0A087SW17</accession>
<comment type="subcellular location">
    <subcellularLocation>
        <location evidence="1">Membrane</location>
        <topology evidence="1">Single-pass membrane protein</topology>
    </subcellularLocation>
</comment>
<evidence type="ECO:0000256" key="1">
    <source>
        <dbReference type="ARBA" id="ARBA00004167"/>
    </source>
</evidence>
<feature type="non-terminal residue" evidence="7">
    <location>
        <position position="286"/>
    </location>
</feature>
<keyword evidence="5" id="KW-0325">Glycoprotein</keyword>
<protein>
    <submittedName>
        <fullName evidence="7">Protein APCDD1</fullName>
    </submittedName>
</protein>
<dbReference type="PANTHER" id="PTHR31021:SF1">
    <property type="entry name" value="CHROMOSOME UNDETERMINED SCAFFOLD_56, WHOLE GENOME SHOTGUN SEQUENCE"/>
    <property type="match status" value="1"/>
</dbReference>
<dbReference type="OrthoDB" id="5985602at2759"/>
<dbReference type="PANTHER" id="PTHR31021">
    <property type="entry name" value="ADENOMATOSIS POLYPOSIS COLI DOWN-REGULATED 1"/>
    <property type="match status" value="1"/>
</dbReference>
<dbReference type="GO" id="GO:0017147">
    <property type="term" value="F:Wnt-protein binding"/>
    <property type="evidence" value="ECO:0007669"/>
    <property type="project" value="InterPro"/>
</dbReference>
<keyword evidence="3" id="KW-0732">Signal</keyword>
<evidence type="ECO:0000256" key="2">
    <source>
        <dbReference type="ARBA" id="ARBA00022692"/>
    </source>
</evidence>
<dbReference type="Proteomes" id="UP000054359">
    <property type="component" value="Unassembled WGS sequence"/>
</dbReference>
<dbReference type="OMA" id="RHARCIR"/>
<sequence length="286" mass="32660">MDCMDSLNLNFNELQLMRLEYRPPLAIDIGPAQEDLQKFHSQLLLGAEGPQAGNRPTYYQVPLLSSQTESCSFCRVLYKSSAMSPPQLPGAQRLYLPHADLNGHWMSLRCEVHPYGLFLIRIFIFSSKDSSWQFRHLYYRDAKCQNPMFILSAKGSYKVGKPSDIILDAVEYEFHVSESFLTPEDMQFVNNLIGLRSCGSSSNWKINQMVNITAFGGCKELGITVPSTEKDLVRFEGREPDFTFLYLGEASEDHRRPTSFQPALMRCTSLNVADDDDFLLNYNHLR</sequence>
<keyword evidence="8" id="KW-1185">Reference proteome</keyword>
<proteinExistence type="predicted"/>
<feature type="domain" description="APCDD1" evidence="6">
    <location>
        <begin position="73"/>
        <end position="276"/>
    </location>
</feature>
<dbReference type="STRING" id="407821.A0A087SW17"/>
<dbReference type="InterPro" id="IPR029405">
    <property type="entry name" value="APCDD1_dom"/>
</dbReference>
<dbReference type="SMART" id="SM01352">
    <property type="entry name" value="APCDDC"/>
    <property type="match status" value="1"/>
</dbReference>
<reference evidence="7 8" key="1">
    <citation type="submission" date="2013-11" db="EMBL/GenBank/DDBJ databases">
        <title>Genome sequencing of Stegodyphus mimosarum.</title>
        <authorList>
            <person name="Bechsgaard J."/>
        </authorList>
    </citation>
    <scope>NUCLEOTIDE SEQUENCE [LARGE SCALE GENOMIC DNA]</scope>
</reference>
<dbReference type="GO" id="GO:0030178">
    <property type="term" value="P:negative regulation of Wnt signaling pathway"/>
    <property type="evidence" value="ECO:0007669"/>
    <property type="project" value="InterPro"/>
</dbReference>
<evidence type="ECO:0000259" key="6">
    <source>
        <dbReference type="SMART" id="SM01352"/>
    </source>
</evidence>
<dbReference type="GO" id="GO:0005886">
    <property type="term" value="C:plasma membrane"/>
    <property type="evidence" value="ECO:0007669"/>
    <property type="project" value="InterPro"/>
</dbReference>
<evidence type="ECO:0000313" key="7">
    <source>
        <dbReference type="EMBL" id="KFM57056.1"/>
    </source>
</evidence>
<organism evidence="7 8">
    <name type="scientific">Stegodyphus mimosarum</name>
    <name type="common">African social velvet spider</name>
    <dbReference type="NCBI Taxonomy" id="407821"/>
    <lineage>
        <taxon>Eukaryota</taxon>
        <taxon>Metazoa</taxon>
        <taxon>Ecdysozoa</taxon>
        <taxon>Arthropoda</taxon>
        <taxon>Chelicerata</taxon>
        <taxon>Arachnida</taxon>
        <taxon>Araneae</taxon>
        <taxon>Araneomorphae</taxon>
        <taxon>Entelegynae</taxon>
        <taxon>Eresoidea</taxon>
        <taxon>Eresidae</taxon>
        <taxon>Stegodyphus</taxon>
    </lineage>
</organism>
<dbReference type="Pfam" id="PF14921">
    <property type="entry name" value="APCDDC"/>
    <property type="match status" value="2"/>
</dbReference>
<evidence type="ECO:0000256" key="4">
    <source>
        <dbReference type="ARBA" id="ARBA00023136"/>
    </source>
</evidence>
<dbReference type="InterPro" id="IPR042425">
    <property type="entry name" value="APCDD1"/>
</dbReference>
<gene>
    <name evidence="7" type="ORF">X975_18222</name>
</gene>
<keyword evidence="4" id="KW-0472">Membrane</keyword>
<name>A0A087SW17_STEMI</name>